<dbReference type="Proteomes" id="UP000293347">
    <property type="component" value="Unassembled WGS sequence"/>
</dbReference>
<dbReference type="Pfam" id="PF19781">
    <property type="entry name" value="DUF6266"/>
    <property type="match status" value="1"/>
</dbReference>
<evidence type="ECO:0000313" key="1">
    <source>
        <dbReference type="EMBL" id="TCD01667.1"/>
    </source>
</evidence>
<dbReference type="OrthoDB" id="648163at2"/>
<name>A0A4V2MLD7_9SPHI</name>
<protein>
    <submittedName>
        <fullName evidence="1">Uncharacterized protein</fullName>
    </submittedName>
</protein>
<keyword evidence="2" id="KW-1185">Reference proteome</keyword>
<dbReference type="InterPro" id="IPR046233">
    <property type="entry name" value="DUF6266"/>
</dbReference>
<evidence type="ECO:0000313" key="2">
    <source>
        <dbReference type="Proteomes" id="UP000293347"/>
    </source>
</evidence>
<dbReference type="AlphaFoldDB" id="A0A4V2MLD7"/>
<sequence>MDVISCPDNTLYKSEPTGYQSKLSTLIDLSCSSIEKGDSANNCARSYNLKHAIKGEYPDQEIDYPALRLSEGNLALPLNASVESTAEGFRLHGTTTINKIPTAAPTTVPC</sequence>
<proteinExistence type="predicted"/>
<gene>
    <name evidence="1" type="ORF">EZ437_13185</name>
</gene>
<comment type="caution">
    <text evidence="1">The sequence shown here is derived from an EMBL/GenBank/DDBJ whole genome shotgun (WGS) entry which is preliminary data.</text>
</comment>
<organism evidence="1 2">
    <name type="scientific">Pedobacter psychroterrae</name>
    <dbReference type="NCBI Taxonomy" id="2530453"/>
    <lineage>
        <taxon>Bacteria</taxon>
        <taxon>Pseudomonadati</taxon>
        <taxon>Bacteroidota</taxon>
        <taxon>Sphingobacteriia</taxon>
        <taxon>Sphingobacteriales</taxon>
        <taxon>Sphingobacteriaceae</taxon>
        <taxon>Pedobacter</taxon>
    </lineage>
</organism>
<reference evidence="1 2" key="1">
    <citation type="submission" date="2019-02" db="EMBL/GenBank/DDBJ databases">
        <title>Pedobacter sp. RP-1-14 sp. nov., isolated from Arctic soil.</title>
        <authorList>
            <person name="Dahal R.H."/>
        </authorList>
    </citation>
    <scope>NUCLEOTIDE SEQUENCE [LARGE SCALE GENOMIC DNA]</scope>
    <source>
        <strain evidence="1 2">RP-1-14</strain>
    </source>
</reference>
<dbReference type="EMBL" id="SJSL01000002">
    <property type="protein sequence ID" value="TCD01667.1"/>
    <property type="molecule type" value="Genomic_DNA"/>
</dbReference>
<accession>A0A4V2MLD7</accession>
<dbReference type="RefSeq" id="WP_131596467.1">
    <property type="nucleotide sequence ID" value="NZ_SJSL01000002.1"/>
</dbReference>